<accession>A0A0H3U851</accession>
<name>A0A0H3U851_9BACT</name>
<dbReference type="AlphaFoldDB" id="A0A0H3U851"/>
<dbReference type="InterPro" id="IPR016195">
    <property type="entry name" value="Pol/histidinol_Pase-like"/>
</dbReference>
<evidence type="ECO:0000256" key="4">
    <source>
        <dbReference type="ARBA" id="ARBA00022705"/>
    </source>
</evidence>
<dbReference type="Pfam" id="PF07733">
    <property type="entry name" value="DNA_pol3_alpha"/>
    <property type="match status" value="1"/>
</dbReference>
<comment type="catalytic activity">
    <reaction evidence="6">
        <text>DNA(n) + a 2'-deoxyribonucleoside 5'-triphosphate = DNA(n+1) + diphosphate</text>
        <dbReference type="Rhea" id="RHEA:22508"/>
        <dbReference type="Rhea" id="RHEA-COMP:17339"/>
        <dbReference type="Rhea" id="RHEA-COMP:17340"/>
        <dbReference type="ChEBI" id="CHEBI:33019"/>
        <dbReference type="ChEBI" id="CHEBI:61560"/>
        <dbReference type="ChEBI" id="CHEBI:173112"/>
        <dbReference type="EC" id="2.7.7.7"/>
    </reaction>
</comment>
<keyword evidence="4" id="KW-0235">DNA replication</keyword>
<keyword evidence="2" id="KW-0808">Transferase</keyword>
<dbReference type="InterPro" id="IPR040982">
    <property type="entry name" value="DNA_pol3_finger"/>
</dbReference>
<feature type="domain" description="Polymerase/histidinol phosphatase N-terminal" evidence="7">
    <location>
        <begin position="4"/>
        <end position="81"/>
    </location>
</feature>
<dbReference type="Gene3D" id="1.10.10.1600">
    <property type="entry name" value="Bacterial DNA polymerase III alpha subunit, thumb domain"/>
    <property type="match status" value="1"/>
</dbReference>
<dbReference type="GO" id="GO:0006260">
    <property type="term" value="P:DNA replication"/>
    <property type="evidence" value="ECO:0007669"/>
    <property type="project" value="UniProtKB-KW"/>
</dbReference>
<dbReference type="PANTHER" id="PTHR32294">
    <property type="entry name" value="DNA POLYMERASE III SUBUNIT ALPHA"/>
    <property type="match status" value="1"/>
</dbReference>
<organism evidence="8">
    <name type="scientific">uncultured bacterium fosmid pJB92C9</name>
    <dbReference type="NCBI Taxonomy" id="1478074"/>
    <lineage>
        <taxon>Bacteria</taxon>
        <taxon>environmental samples</taxon>
    </lineage>
</organism>
<dbReference type="InterPro" id="IPR011708">
    <property type="entry name" value="DNA_pol3_alpha_NTPase_dom"/>
</dbReference>
<dbReference type="CDD" id="cd04485">
    <property type="entry name" value="DnaE_OBF"/>
    <property type="match status" value="1"/>
</dbReference>
<evidence type="ECO:0000256" key="3">
    <source>
        <dbReference type="ARBA" id="ARBA00022695"/>
    </source>
</evidence>
<dbReference type="Gene3D" id="1.10.150.870">
    <property type="match status" value="1"/>
</dbReference>
<dbReference type="GO" id="GO:0008408">
    <property type="term" value="F:3'-5' exonuclease activity"/>
    <property type="evidence" value="ECO:0007669"/>
    <property type="project" value="InterPro"/>
</dbReference>
<dbReference type="Pfam" id="PF14579">
    <property type="entry name" value="HHH_6"/>
    <property type="match status" value="1"/>
</dbReference>
<evidence type="ECO:0000256" key="5">
    <source>
        <dbReference type="ARBA" id="ARBA00022932"/>
    </source>
</evidence>
<dbReference type="SMART" id="SM00481">
    <property type="entry name" value="POLIIIAc"/>
    <property type="match status" value="1"/>
</dbReference>
<evidence type="ECO:0000259" key="7">
    <source>
        <dbReference type="SMART" id="SM00481"/>
    </source>
</evidence>
<dbReference type="InterPro" id="IPR041931">
    <property type="entry name" value="DNA_pol3_alpha_thumb_dom"/>
</dbReference>
<keyword evidence="5" id="KW-0239">DNA-directed DNA polymerase</keyword>
<dbReference type="GO" id="GO:0003887">
    <property type="term" value="F:DNA-directed DNA polymerase activity"/>
    <property type="evidence" value="ECO:0007669"/>
    <property type="project" value="UniProtKB-KW"/>
</dbReference>
<dbReference type="PANTHER" id="PTHR32294:SF0">
    <property type="entry name" value="DNA POLYMERASE III SUBUNIT ALPHA"/>
    <property type="match status" value="1"/>
</dbReference>
<keyword evidence="3" id="KW-0548">Nucleotidyltransferase</keyword>
<dbReference type="EC" id="2.7.7.7" evidence="1"/>
<evidence type="ECO:0000313" key="8">
    <source>
        <dbReference type="EMBL" id="AIF26794.1"/>
    </source>
</evidence>
<reference evidence="8" key="1">
    <citation type="submission" date="2013-08" db="EMBL/GenBank/DDBJ databases">
        <title>Comparison of modified E. coli strains.</title>
        <authorList>
            <person name="Juergensen J."/>
            <person name="Bonge A."/>
            <person name="Streit W.R."/>
        </authorList>
    </citation>
    <scope>NUCLEOTIDE SEQUENCE</scope>
</reference>
<dbReference type="EMBL" id="KF540246">
    <property type="protein sequence ID" value="AIF26794.1"/>
    <property type="molecule type" value="Genomic_DNA"/>
</dbReference>
<evidence type="ECO:0000256" key="2">
    <source>
        <dbReference type="ARBA" id="ARBA00022679"/>
    </source>
</evidence>
<evidence type="ECO:0000256" key="1">
    <source>
        <dbReference type="ARBA" id="ARBA00012417"/>
    </source>
</evidence>
<dbReference type="NCBIfam" id="TIGR00594">
    <property type="entry name" value="polc"/>
    <property type="match status" value="1"/>
</dbReference>
<sequence>MSFVHLHVHTQYSILDGLSDIGTLFKRAREMGMPALAITDHGNMYGVKEFFKHAYDKKKNIGEDGKPIVKPIIGCEVYVTKHFDHTLKQKGYYHLILLAKNYEGYKNLIKIVSTGHIEGMYYKPRVSHEILEKYHDNLICCSACMAGEVPQAILSGDENAADAAIQWYKNLFGEDYYLEVMLHRSQTPDLPVYAQEDMQQLYAKQKQYTTEIFRLAEKHGVKVVATNDVHFVNRDDGPVHDRLICLTTNSYLSDEKRLRYTQQEYLKSEEEMTELFPEHPEVLANTLEVADKCENYKIDRPHVLPKFNIAQDFLADIDAQLLKYKDVIDCGRCDKEGNERGEEFCKSVAYLCHLTYLGAHKRYGDTLTAEQSERIDFELKTICKMGFPDYFLIVQDYIAASRNMGYMVGPGRGSAAGSVVAYCLGITNLDPIKYQLLFERFLNPDRISMPDIDVDFENLTAAHEYVEKTYNADHVSRVITFGTMAAKSAIKDVARVSQLPIDESNRLAKMVPDRLSEMVEKKYPFNPKLDELKPGFKVIEEDGKQFQKGREDEAVKITLENCYRLVPEFKEELANGTELNKEVLKYAQRLEGCIRQVGQHACATIIGRGNLTDYIPICLSKDKETGEDVWTSQYDGHYIEDVGMLKMDFLGLNTLSIIHQTLDYVKQTEGLDIDIEAIPIDDAETYKLYGRGDTTIVFQFESEGMKKWLQKLHPERFEDLIAMNALYRPGPMDYIPDFVDRKLGLKPIEYDLPEMSEFLDSTYGITVYQEQVMQLSQKLAGFTKGQADTLRKAMGKKQIDTLNSLKEVFMEGGRKNGHPEKTLDKIWKDWEKFAQYAFNKSHATCYAWVSYQTGWLKCHYPAEFMAANLSCNLDKADELKKIMDDSKAHNIKVLSPDVNESVERFTVVKRGEGRAIRFGMGGMKGFGSNIVSAIISEREKNGLFSGPENFVERLSDVVSRKSLEALIYAGAFDSFGYSRVQYFCPCDNGELYIDELARYGDNLRHDTMDAGASLFGDSEELKPVTPVMPAMPAEYDEMEYLQKEKEIVGMFISSHPLDRYAFEIENFTDKDLAVSDIPAVIAACEAEGVNRKITFAGIISAVSTKIAKSGTQGTIINIDDKSGKYELSLWGEDSLKFAPVIKERAMLLIEAEIKAKYRLRPEETAAGKKPPYVLKITNLALLGSIAENKLTGIDVYVDTSMLSKEFSKNLIKLLKANKGKVPFGIILSDRETGYHGLEMRSSKFAVGVTRELLDGFAALGLKYRVSKKRS</sequence>
<dbReference type="Gene3D" id="3.20.20.140">
    <property type="entry name" value="Metal-dependent hydrolases"/>
    <property type="match status" value="1"/>
</dbReference>
<dbReference type="Pfam" id="PF17657">
    <property type="entry name" value="DNA_pol3_finger"/>
    <property type="match status" value="1"/>
</dbReference>
<proteinExistence type="predicted"/>
<dbReference type="CDD" id="cd12113">
    <property type="entry name" value="PHP_PolIIIA_DnaE3"/>
    <property type="match status" value="1"/>
</dbReference>
<protein>
    <recommendedName>
        <fullName evidence="1">DNA-directed DNA polymerase</fullName>
        <ecNumber evidence="1">2.7.7.7</ecNumber>
    </recommendedName>
</protein>
<dbReference type="InterPro" id="IPR003141">
    <property type="entry name" value="Pol/His_phosphatase_N"/>
</dbReference>
<dbReference type="InterPro" id="IPR004805">
    <property type="entry name" value="DnaE2/DnaE/PolC"/>
</dbReference>
<dbReference type="Pfam" id="PF02811">
    <property type="entry name" value="PHP"/>
    <property type="match status" value="1"/>
</dbReference>
<dbReference type="InterPro" id="IPR004013">
    <property type="entry name" value="PHP_dom"/>
</dbReference>
<evidence type="ECO:0000256" key="6">
    <source>
        <dbReference type="ARBA" id="ARBA00049244"/>
    </source>
</evidence>
<dbReference type="SUPFAM" id="SSF89550">
    <property type="entry name" value="PHP domain-like"/>
    <property type="match status" value="1"/>
</dbReference>
<dbReference type="InterPro" id="IPR029460">
    <property type="entry name" value="DNAPol_HHH"/>
</dbReference>
<dbReference type="NCBIfam" id="NF004226">
    <property type="entry name" value="PRK05673.1"/>
    <property type="match status" value="1"/>
</dbReference>